<evidence type="ECO:0000259" key="1">
    <source>
        <dbReference type="Pfam" id="PF14311"/>
    </source>
</evidence>
<feature type="domain" description="Treble clef zinc finger" evidence="1">
    <location>
        <begin position="374"/>
        <end position="429"/>
    </location>
</feature>
<dbReference type="PANTHER" id="PTHR37317:SF1">
    <property type="entry name" value="ZINC-RIBBON DOMAIN-CONTAINING PROTEIN-RELATED"/>
    <property type="match status" value="1"/>
</dbReference>
<dbReference type="InterPro" id="IPR025487">
    <property type="entry name" value="DUF4379"/>
</dbReference>
<reference evidence="2 3" key="1">
    <citation type="submission" date="2019-08" db="EMBL/GenBank/DDBJ databases">
        <title>Genome of Psychroserpens burtonensis ACAM 167.</title>
        <authorList>
            <person name="Bowman J.P."/>
        </authorList>
    </citation>
    <scope>NUCLEOTIDE SEQUENCE [LARGE SCALE GENOMIC DNA]</scope>
    <source>
        <strain evidence="2 3">ACAM 167</strain>
    </source>
</reference>
<proteinExistence type="predicted"/>
<keyword evidence="3" id="KW-1185">Reference proteome</keyword>
<organism evidence="2 3">
    <name type="scientific">Psychroserpens burtonensis</name>
    <dbReference type="NCBI Taxonomy" id="49278"/>
    <lineage>
        <taxon>Bacteria</taxon>
        <taxon>Pseudomonadati</taxon>
        <taxon>Bacteroidota</taxon>
        <taxon>Flavobacteriia</taxon>
        <taxon>Flavobacteriales</taxon>
        <taxon>Flavobacteriaceae</taxon>
        <taxon>Psychroserpens</taxon>
    </lineage>
</organism>
<dbReference type="InterPro" id="IPR011335">
    <property type="entry name" value="Restrct_endonuc-II-like"/>
</dbReference>
<dbReference type="Gene3D" id="3.40.960.10">
    <property type="entry name" value="VSR Endonuclease"/>
    <property type="match status" value="1"/>
</dbReference>
<feature type="domain" description="Treble clef zinc finger" evidence="1">
    <location>
        <begin position="445"/>
        <end position="500"/>
    </location>
</feature>
<feature type="domain" description="Treble clef zinc finger" evidence="1">
    <location>
        <begin position="232"/>
        <end position="287"/>
    </location>
</feature>
<feature type="domain" description="Treble clef zinc finger" evidence="1">
    <location>
        <begin position="303"/>
        <end position="359"/>
    </location>
</feature>
<dbReference type="Proteomes" id="UP000321938">
    <property type="component" value="Unassembled WGS sequence"/>
</dbReference>
<evidence type="ECO:0000313" key="3">
    <source>
        <dbReference type="Proteomes" id="UP000321938"/>
    </source>
</evidence>
<dbReference type="Pfam" id="PF14311">
    <property type="entry name" value="DUF4379"/>
    <property type="match status" value="7"/>
</dbReference>
<evidence type="ECO:0000313" key="2">
    <source>
        <dbReference type="EMBL" id="TXE18585.1"/>
    </source>
</evidence>
<dbReference type="SUPFAM" id="SSF52980">
    <property type="entry name" value="Restriction endonuclease-like"/>
    <property type="match status" value="1"/>
</dbReference>
<protein>
    <recommendedName>
        <fullName evidence="1">Treble clef zinc finger domain-containing protein</fullName>
    </recommendedName>
</protein>
<feature type="domain" description="Treble clef zinc finger" evidence="1">
    <location>
        <begin position="18"/>
        <end position="74"/>
    </location>
</feature>
<gene>
    <name evidence="2" type="ORF">ES692_05960</name>
</gene>
<dbReference type="RefSeq" id="WP_147231344.1">
    <property type="nucleotide sequence ID" value="NZ_VOSB01000007.1"/>
</dbReference>
<name>A0A5C7BGJ8_9FLAO</name>
<dbReference type="PANTHER" id="PTHR37317">
    <property type="entry name" value="BLR8090 PROTEIN"/>
    <property type="match status" value="1"/>
</dbReference>
<dbReference type="AlphaFoldDB" id="A0A5C7BGJ8"/>
<comment type="caution">
    <text evidence="2">The sequence shown here is derived from an EMBL/GenBank/DDBJ whole genome shotgun (WGS) entry which is preliminary data.</text>
</comment>
<accession>A0A5C7BGJ8</accession>
<feature type="domain" description="Treble clef zinc finger" evidence="1">
    <location>
        <begin position="160"/>
        <end position="217"/>
    </location>
</feature>
<sequence>MIRKPPKGKSLAEVNPELAKELHPSKNGDLTPFDVAVGSNKKVWWKCDKGEDHEWEAVIYSRTHGSGCSVCSGKTVVKSNCLATLNPELAKEWHPIKNGNLTPFDVALGSNKKVWWKCDKGEDHEWEAVISSRTHGSGCSVCSGRTVVKSNCLATLNPELAKEWHPSKNGDLTPFDVTLGSIKKVWWKCDKGEDHEWESKINNRTINNNGCSICSGRTAVKSYCLATTNPELTKEWHPSKNGDLTPFDFTLGSIKKVWWKCDKGEDHEWEAVIYSRTHGGGCPICSNYKVVISNCLATTNPELAKEWHPTKNEKLTTYDVTHGTHKKVWWKCGKDETHIWEAKVVKRMKEQGCPFCAKRQVILSNCLATLNPILAKEWHPKKNGTLTPYDVVPGYAKKVWWKCDKGEDHEWEATVNKRNNNRGCPICSGQKVVLSNCLGTVNSKLAKEWHPKKNGTLTPYDVVSGYAKKVWWKCDKGEDHEWRAKTSNRIFGNTGCPYCDLTPQSRQELMITFELIQFFKINPKGFKTRVQGKLWSIDIYIPELNLGIEFDGSYWHKDKRALDKFKTEKLQEDGFQIMRIREEPLKVITEIDVISKKPFNAKIVTNATLLHIIEAYTLDAKRIKKIETYLLKDDIQNEKGLDAYIDKILTEKADRKKNSKKQS</sequence>
<feature type="domain" description="Treble clef zinc finger" evidence="1">
    <location>
        <begin position="89"/>
        <end position="145"/>
    </location>
</feature>
<dbReference type="OrthoDB" id="1272986at2"/>
<dbReference type="EMBL" id="VOSB01000007">
    <property type="protein sequence ID" value="TXE18585.1"/>
    <property type="molecule type" value="Genomic_DNA"/>
</dbReference>